<dbReference type="RefSeq" id="WP_186452358.1">
    <property type="nucleotide sequence ID" value="NZ_VIWO01000002.1"/>
</dbReference>
<gene>
    <name evidence="2" type="ORF">FHW36_102175</name>
</gene>
<protein>
    <submittedName>
        <fullName evidence="2">Histidine phosphatase superfamily protein (Branch 1)</fullName>
    </submittedName>
</protein>
<dbReference type="InterPro" id="IPR029033">
    <property type="entry name" value="His_PPase_superfam"/>
</dbReference>
<dbReference type="EMBL" id="VIWO01000002">
    <property type="protein sequence ID" value="TWF42419.1"/>
    <property type="molecule type" value="Genomic_DNA"/>
</dbReference>
<dbReference type="Proteomes" id="UP000320811">
    <property type="component" value="Unassembled WGS sequence"/>
</dbReference>
<dbReference type="AlphaFoldDB" id="A0A561PWB8"/>
<organism evidence="2 3">
    <name type="scientific">Chitinophaga polysaccharea</name>
    <dbReference type="NCBI Taxonomy" id="1293035"/>
    <lineage>
        <taxon>Bacteria</taxon>
        <taxon>Pseudomonadati</taxon>
        <taxon>Bacteroidota</taxon>
        <taxon>Chitinophagia</taxon>
        <taxon>Chitinophagales</taxon>
        <taxon>Chitinophagaceae</taxon>
        <taxon>Chitinophaga</taxon>
    </lineage>
</organism>
<feature type="chain" id="PRO_5021897939" evidence="1">
    <location>
        <begin position="20"/>
        <end position="177"/>
    </location>
</feature>
<dbReference type="Pfam" id="PF00300">
    <property type="entry name" value="His_Phos_1"/>
    <property type="match status" value="1"/>
</dbReference>
<dbReference type="SUPFAM" id="SSF53254">
    <property type="entry name" value="Phosphoglycerate mutase-like"/>
    <property type="match status" value="1"/>
</dbReference>
<sequence length="177" mass="19166">MFKAVLMATLLATGLRVSAGEPEVTTLIFVNAGEMEVSTSADANLSTTGQQQASQLVSSLDGMDISAIYTTFVNRAVETVTPLAKARMKQLDYFKLTDDPEQAASVFNDLIKRNKGKTIVICSDPENITAMIYRTGLRGKEIKTLYDKGCGQVLIVKQSGSNAPVAQKLNMNIQKKV</sequence>
<evidence type="ECO:0000313" key="2">
    <source>
        <dbReference type="EMBL" id="TWF42419.1"/>
    </source>
</evidence>
<keyword evidence="3" id="KW-1185">Reference proteome</keyword>
<keyword evidence="1" id="KW-0732">Signal</keyword>
<feature type="signal peptide" evidence="1">
    <location>
        <begin position="1"/>
        <end position="19"/>
    </location>
</feature>
<evidence type="ECO:0000256" key="1">
    <source>
        <dbReference type="SAM" id="SignalP"/>
    </source>
</evidence>
<evidence type="ECO:0000313" key="3">
    <source>
        <dbReference type="Proteomes" id="UP000320811"/>
    </source>
</evidence>
<comment type="caution">
    <text evidence="2">The sequence shown here is derived from an EMBL/GenBank/DDBJ whole genome shotgun (WGS) entry which is preliminary data.</text>
</comment>
<accession>A0A561PWB8</accession>
<name>A0A561PWB8_9BACT</name>
<dbReference type="InterPro" id="IPR013078">
    <property type="entry name" value="His_Pase_superF_clade-1"/>
</dbReference>
<dbReference type="Gene3D" id="3.40.50.1240">
    <property type="entry name" value="Phosphoglycerate mutase-like"/>
    <property type="match status" value="1"/>
</dbReference>
<reference evidence="2 3" key="1">
    <citation type="submission" date="2019-06" db="EMBL/GenBank/DDBJ databases">
        <title>Sorghum-associated microbial communities from plants grown in Nebraska, USA.</title>
        <authorList>
            <person name="Schachtman D."/>
        </authorList>
    </citation>
    <scope>NUCLEOTIDE SEQUENCE [LARGE SCALE GENOMIC DNA]</scope>
    <source>
        <strain evidence="2 3">1209</strain>
    </source>
</reference>
<dbReference type="CDD" id="cd07040">
    <property type="entry name" value="HP"/>
    <property type="match status" value="1"/>
</dbReference>
<proteinExistence type="predicted"/>